<dbReference type="GO" id="GO:0010468">
    <property type="term" value="P:regulation of gene expression"/>
    <property type="evidence" value="ECO:0007669"/>
    <property type="project" value="TreeGrafter"/>
</dbReference>
<dbReference type="Gene3D" id="1.10.1520.10">
    <property type="entry name" value="Ribonuclease III domain"/>
    <property type="match status" value="1"/>
</dbReference>
<keyword evidence="6 15" id="KW-0698">rRNA processing</keyword>
<gene>
    <name evidence="15" type="primary">rnc</name>
    <name evidence="18" type="ORF">Xvie_03459</name>
</gene>
<keyword evidence="11 15" id="KW-0255">Endonuclease</keyword>
<proteinExistence type="inferred from homology"/>
<keyword evidence="13 15" id="KW-0460">Magnesium</keyword>
<dbReference type="GO" id="GO:0006397">
    <property type="term" value="P:mRNA processing"/>
    <property type="evidence" value="ECO:0007669"/>
    <property type="project" value="UniProtKB-UniRule"/>
</dbReference>
<evidence type="ECO:0000256" key="10">
    <source>
        <dbReference type="ARBA" id="ARBA00022723"/>
    </source>
</evidence>
<protein>
    <recommendedName>
        <fullName evidence="15">Ribonuclease 3</fullName>
        <ecNumber evidence="15">3.1.26.3</ecNumber>
    </recommendedName>
    <alternativeName>
        <fullName evidence="15">Ribonuclease III</fullName>
        <shortName evidence="15">RNase III</shortName>
    </alternativeName>
</protein>
<dbReference type="HAMAP" id="MF_00104">
    <property type="entry name" value="RNase_III"/>
    <property type="match status" value="1"/>
</dbReference>
<dbReference type="GO" id="GO:0003725">
    <property type="term" value="F:double-stranded RNA binding"/>
    <property type="evidence" value="ECO:0007669"/>
    <property type="project" value="TreeGrafter"/>
</dbReference>
<dbReference type="SUPFAM" id="SSF69065">
    <property type="entry name" value="RNase III domain-like"/>
    <property type="match status" value="1"/>
</dbReference>
<feature type="binding site" evidence="15">
    <location>
        <position position="41"/>
    </location>
    <ligand>
        <name>Mg(2+)</name>
        <dbReference type="ChEBI" id="CHEBI:18420"/>
    </ligand>
</feature>
<evidence type="ECO:0000256" key="11">
    <source>
        <dbReference type="ARBA" id="ARBA00022759"/>
    </source>
</evidence>
<dbReference type="GO" id="GO:0019843">
    <property type="term" value="F:rRNA binding"/>
    <property type="evidence" value="ECO:0007669"/>
    <property type="project" value="UniProtKB-KW"/>
</dbReference>
<evidence type="ECO:0000256" key="9">
    <source>
        <dbReference type="ARBA" id="ARBA00022722"/>
    </source>
</evidence>
<evidence type="ECO:0000256" key="7">
    <source>
        <dbReference type="ARBA" id="ARBA00022664"/>
    </source>
</evidence>
<dbReference type="Pfam" id="PF00035">
    <property type="entry name" value="dsrm"/>
    <property type="match status" value="1"/>
</dbReference>
<dbReference type="CDD" id="cd10845">
    <property type="entry name" value="DSRM_RNAse_III_family"/>
    <property type="match status" value="1"/>
</dbReference>
<dbReference type="STRING" id="351656.Xvie_03459"/>
<dbReference type="RefSeq" id="WP_086110374.1">
    <property type="nucleotide sequence ID" value="NZ_CAWNGD010000067.1"/>
</dbReference>
<evidence type="ECO:0000256" key="4">
    <source>
        <dbReference type="ARBA" id="ARBA00011738"/>
    </source>
</evidence>
<comment type="function">
    <text evidence="15">Digests double-stranded RNA. Involved in the processing of primary rRNA transcript to yield the immediate precursors to the large and small rRNAs (23S and 16S). Processes some mRNAs, and tRNAs when they are encoded in the rRNA operon. Processes pre-crRNA and tracrRNA of type II CRISPR loci if present in the organism.</text>
</comment>
<dbReference type="InterPro" id="IPR036389">
    <property type="entry name" value="RNase_III_sf"/>
</dbReference>
<dbReference type="OrthoDB" id="9805026at2"/>
<evidence type="ECO:0000256" key="15">
    <source>
        <dbReference type="HAMAP-Rule" id="MF_00104"/>
    </source>
</evidence>
<dbReference type="Gene3D" id="3.30.160.20">
    <property type="match status" value="1"/>
</dbReference>
<evidence type="ECO:0000256" key="13">
    <source>
        <dbReference type="ARBA" id="ARBA00022842"/>
    </source>
</evidence>
<dbReference type="Proteomes" id="UP000194350">
    <property type="component" value="Unassembled WGS sequence"/>
</dbReference>
<dbReference type="GO" id="GO:0006364">
    <property type="term" value="P:rRNA processing"/>
    <property type="evidence" value="ECO:0007669"/>
    <property type="project" value="UniProtKB-UniRule"/>
</dbReference>
<keyword evidence="10 15" id="KW-0479">Metal-binding</keyword>
<dbReference type="SMART" id="SM00358">
    <property type="entry name" value="DSRM"/>
    <property type="match status" value="1"/>
</dbReference>
<comment type="caution">
    <text evidence="18">The sequence shown here is derived from an EMBL/GenBank/DDBJ whole genome shotgun (WGS) entry which is preliminary data.</text>
</comment>
<evidence type="ECO:0000259" key="17">
    <source>
        <dbReference type="PROSITE" id="PS50142"/>
    </source>
</evidence>
<evidence type="ECO:0000256" key="3">
    <source>
        <dbReference type="ARBA" id="ARBA00010183"/>
    </source>
</evidence>
<dbReference type="FunFam" id="1.10.1520.10:FF:000001">
    <property type="entry name" value="Ribonuclease 3"/>
    <property type="match status" value="1"/>
</dbReference>
<dbReference type="GO" id="GO:0008033">
    <property type="term" value="P:tRNA processing"/>
    <property type="evidence" value="ECO:0007669"/>
    <property type="project" value="UniProtKB-KW"/>
</dbReference>
<dbReference type="PANTHER" id="PTHR11207">
    <property type="entry name" value="RIBONUCLEASE III"/>
    <property type="match status" value="1"/>
</dbReference>
<comment type="similarity">
    <text evidence="3">Belongs to the ribonuclease III family.</text>
</comment>
<dbReference type="SMART" id="SM00535">
    <property type="entry name" value="RIBOc"/>
    <property type="match status" value="1"/>
</dbReference>
<feature type="domain" description="DRBM" evidence="16">
    <location>
        <begin position="155"/>
        <end position="225"/>
    </location>
</feature>
<evidence type="ECO:0000256" key="1">
    <source>
        <dbReference type="ARBA" id="ARBA00000109"/>
    </source>
</evidence>
<reference evidence="18 19" key="1">
    <citation type="submission" date="2016-10" db="EMBL/GenBank/DDBJ databases">
        <title>Systematic genetic and metabolomic analysis of Xenorhabdus and Photorhabdus spp., highlights the requirements for a dual symbiotic and pathogenic life style.</title>
        <authorList>
            <person name="Tobias N.J."/>
            <person name="Wolff H."/>
            <person name="Djahanschiri B."/>
            <person name="Pidot S.J."/>
            <person name="Stinear T.P."/>
            <person name="Ebersberger I."/>
            <person name="Bode H.B."/>
        </authorList>
    </citation>
    <scope>NUCLEOTIDE SEQUENCE [LARGE SCALE GENOMIC DNA]</scope>
    <source>
        <strain evidence="18 19">DSM 22392</strain>
    </source>
</reference>
<keyword evidence="8 15" id="KW-0819">tRNA processing</keyword>
<evidence type="ECO:0000256" key="12">
    <source>
        <dbReference type="ARBA" id="ARBA00022801"/>
    </source>
</evidence>
<feature type="active site" evidence="15">
    <location>
        <position position="45"/>
    </location>
</feature>
<keyword evidence="15" id="KW-0699">rRNA-binding</keyword>
<dbReference type="GO" id="GO:0004525">
    <property type="term" value="F:ribonuclease III activity"/>
    <property type="evidence" value="ECO:0007669"/>
    <property type="project" value="UniProtKB-UniRule"/>
</dbReference>
<dbReference type="InterPro" id="IPR014720">
    <property type="entry name" value="dsRBD_dom"/>
</dbReference>
<dbReference type="EMBL" id="MUBJ01000024">
    <property type="protein sequence ID" value="OTA14755.1"/>
    <property type="molecule type" value="Genomic_DNA"/>
</dbReference>
<dbReference type="GO" id="GO:0046872">
    <property type="term" value="F:metal ion binding"/>
    <property type="evidence" value="ECO:0007669"/>
    <property type="project" value="UniProtKB-KW"/>
</dbReference>
<keyword evidence="5 15" id="KW-0963">Cytoplasm</keyword>
<keyword evidence="19" id="KW-1185">Reference proteome</keyword>
<feature type="domain" description="RNase III" evidence="17">
    <location>
        <begin position="6"/>
        <end position="128"/>
    </location>
</feature>
<dbReference type="InterPro" id="IPR011907">
    <property type="entry name" value="RNase_III"/>
</dbReference>
<dbReference type="InterPro" id="IPR000999">
    <property type="entry name" value="RNase_III_dom"/>
</dbReference>
<feature type="active site" evidence="15">
    <location>
        <position position="117"/>
    </location>
</feature>
<dbReference type="GO" id="GO:0005737">
    <property type="term" value="C:cytoplasm"/>
    <property type="evidence" value="ECO:0007669"/>
    <property type="project" value="UniProtKB-SubCell"/>
</dbReference>
<accession>A0A1Y2S9C6</accession>
<feature type="binding site" evidence="15">
    <location>
        <position position="117"/>
    </location>
    <ligand>
        <name>Mg(2+)</name>
        <dbReference type="ChEBI" id="CHEBI:18420"/>
    </ligand>
</feature>
<name>A0A1Y2S9C6_9GAMM</name>
<dbReference type="PROSITE" id="PS50142">
    <property type="entry name" value="RNASE_3_2"/>
    <property type="match status" value="1"/>
</dbReference>
<dbReference type="CDD" id="cd00593">
    <property type="entry name" value="RIBOc"/>
    <property type="match status" value="1"/>
</dbReference>
<keyword evidence="9 15" id="KW-0540">Nuclease</keyword>
<evidence type="ECO:0000256" key="5">
    <source>
        <dbReference type="ARBA" id="ARBA00022490"/>
    </source>
</evidence>
<feature type="binding site" evidence="15">
    <location>
        <position position="114"/>
    </location>
    <ligand>
        <name>Mg(2+)</name>
        <dbReference type="ChEBI" id="CHEBI:18420"/>
    </ligand>
</feature>
<evidence type="ECO:0000259" key="16">
    <source>
        <dbReference type="PROSITE" id="PS50137"/>
    </source>
</evidence>
<organism evidence="18 19">
    <name type="scientific">Xenorhabdus vietnamensis</name>
    <dbReference type="NCBI Taxonomy" id="351656"/>
    <lineage>
        <taxon>Bacteria</taxon>
        <taxon>Pseudomonadati</taxon>
        <taxon>Pseudomonadota</taxon>
        <taxon>Gammaproteobacteria</taxon>
        <taxon>Enterobacterales</taxon>
        <taxon>Morganellaceae</taxon>
        <taxon>Xenorhabdus</taxon>
    </lineage>
</organism>
<comment type="cofactor">
    <cofactor evidence="15">
        <name>Mg(2+)</name>
        <dbReference type="ChEBI" id="CHEBI:18420"/>
    </cofactor>
</comment>
<dbReference type="GO" id="GO:0042802">
    <property type="term" value="F:identical protein binding"/>
    <property type="evidence" value="ECO:0007669"/>
    <property type="project" value="UniProtKB-ARBA"/>
</dbReference>
<keyword evidence="12 15" id="KW-0378">Hydrolase</keyword>
<evidence type="ECO:0000256" key="8">
    <source>
        <dbReference type="ARBA" id="ARBA00022694"/>
    </source>
</evidence>
<evidence type="ECO:0000256" key="14">
    <source>
        <dbReference type="ARBA" id="ARBA00022884"/>
    </source>
</evidence>
<dbReference type="PROSITE" id="PS50137">
    <property type="entry name" value="DS_RBD"/>
    <property type="match status" value="1"/>
</dbReference>
<dbReference type="Pfam" id="PF14622">
    <property type="entry name" value="Ribonucleas_3_3"/>
    <property type="match status" value="1"/>
</dbReference>
<dbReference type="NCBIfam" id="TIGR02191">
    <property type="entry name" value="RNaseIII"/>
    <property type="match status" value="1"/>
</dbReference>
<sequence length="226" mass="25680">MNSIITNRLQHKLGYTFKQYDLLLQALTHRSASSKHNERLEFLGDSILSFVIANALYHRFPRVDEGDMSRMRATLVRGNTLAELAREFELGECLRLGPGELKSGGHRRESILADSIEALIGAIFLDSDIQTIEKIILNWYETRLNEISPGDKQKDPKTRLQEYLQGRHLPLPTYLVVQVRGEAHDQEFTIHCQVSGFEQPVRGVGSSRRKAEQAAAEQALKQLELE</sequence>
<dbReference type="SUPFAM" id="SSF54768">
    <property type="entry name" value="dsRNA-binding domain-like"/>
    <property type="match status" value="1"/>
</dbReference>
<evidence type="ECO:0000256" key="2">
    <source>
        <dbReference type="ARBA" id="ARBA00004496"/>
    </source>
</evidence>
<dbReference type="PROSITE" id="PS00517">
    <property type="entry name" value="RNASE_3_1"/>
    <property type="match status" value="1"/>
</dbReference>
<evidence type="ECO:0000313" key="18">
    <source>
        <dbReference type="EMBL" id="OTA14755.1"/>
    </source>
</evidence>
<dbReference type="PANTHER" id="PTHR11207:SF0">
    <property type="entry name" value="RIBONUCLEASE 3"/>
    <property type="match status" value="1"/>
</dbReference>
<evidence type="ECO:0000256" key="6">
    <source>
        <dbReference type="ARBA" id="ARBA00022552"/>
    </source>
</evidence>
<dbReference type="EC" id="3.1.26.3" evidence="15"/>
<evidence type="ECO:0000313" key="19">
    <source>
        <dbReference type="Proteomes" id="UP000194350"/>
    </source>
</evidence>
<dbReference type="AlphaFoldDB" id="A0A1Y2S9C6"/>
<comment type="subcellular location">
    <subcellularLocation>
        <location evidence="2 15">Cytoplasm</location>
    </subcellularLocation>
</comment>
<dbReference type="FunFam" id="3.30.160.20:FF:000003">
    <property type="entry name" value="Ribonuclease 3"/>
    <property type="match status" value="1"/>
</dbReference>
<comment type="catalytic activity">
    <reaction evidence="1 15">
        <text>Endonucleolytic cleavage to 5'-phosphomonoester.</text>
        <dbReference type="EC" id="3.1.26.3"/>
    </reaction>
</comment>
<comment type="subunit">
    <text evidence="4 15">Homodimer.</text>
</comment>
<keyword evidence="14 15" id="KW-0694">RNA-binding</keyword>
<keyword evidence="7 15" id="KW-0507">mRNA processing</keyword>